<organism evidence="2 3">
    <name type="scientific">Eleusine coracana subsp. coracana</name>
    <dbReference type="NCBI Taxonomy" id="191504"/>
    <lineage>
        <taxon>Eukaryota</taxon>
        <taxon>Viridiplantae</taxon>
        <taxon>Streptophyta</taxon>
        <taxon>Embryophyta</taxon>
        <taxon>Tracheophyta</taxon>
        <taxon>Spermatophyta</taxon>
        <taxon>Magnoliopsida</taxon>
        <taxon>Liliopsida</taxon>
        <taxon>Poales</taxon>
        <taxon>Poaceae</taxon>
        <taxon>PACMAD clade</taxon>
        <taxon>Chloridoideae</taxon>
        <taxon>Cynodonteae</taxon>
        <taxon>Eleusininae</taxon>
        <taxon>Eleusine</taxon>
    </lineage>
</organism>
<dbReference type="Proteomes" id="UP001054889">
    <property type="component" value="Unassembled WGS sequence"/>
</dbReference>
<dbReference type="Pfam" id="PF00646">
    <property type="entry name" value="F-box"/>
    <property type="match status" value="1"/>
</dbReference>
<dbReference type="InterPro" id="IPR036047">
    <property type="entry name" value="F-box-like_dom_sf"/>
</dbReference>
<proteinExistence type="predicted"/>
<dbReference type="SUPFAM" id="SSF81383">
    <property type="entry name" value="F-box domain"/>
    <property type="match status" value="1"/>
</dbReference>
<dbReference type="PANTHER" id="PTHR35546">
    <property type="entry name" value="F-BOX PROTEIN INTERACTION DOMAIN PROTEIN-RELATED"/>
    <property type="match status" value="1"/>
</dbReference>
<reference evidence="2" key="1">
    <citation type="journal article" date="2018" name="DNA Res.">
        <title>Multiple hybrid de novo genome assembly of finger millet, an orphan allotetraploid crop.</title>
        <authorList>
            <person name="Hatakeyama M."/>
            <person name="Aluri S."/>
            <person name="Balachadran M.T."/>
            <person name="Sivarajan S.R."/>
            <person name="Patrignani A."/>
            <person name="Gruter S."/>
            <person name="Poveda L."/>
            <person name="Shimizu-Inatsugi R."/>
            <person name="Baeten J."/>
            <person name="Francoijs K.J."/>
            <person name="Nataraja K.N."/>
            <person name="Reddy Y.A.N."/>
            <person name="Phadnis S."/>
            <person name="Ravikumar R.L."/>
            <person name="Schlapbach R."/>
            <person name="Sreeman S.M."/>
            <person name="Shimizu K.K."/>
        </authorList>
    </citation>
    <scope>NUCLEOTIDE SEQUENCE</scope>
</reference>
<protein>
    <recommendedName>
        <fullName evidence="1">F-box domain-containing protein</fullName>
    </recommendedName>
</protein>
<dbReference type="AlphaFoldDB" id="A0AAV5D378"/>
<keyword evidence="3" id="KW-1185">Reference proteome</keyword>
<dbReference type="PANTHER" id="PTHR35546:SF134">
    <property type="entry name" value="F-BOX ASSOCIATED DOMAIN-CONTAINING PROTEIN"/>
    <property type="match status" value="1"/>
</dbReference>
<name>A0AAV5D378_ELECO</name>
<comment type="caution">
    <text evidence="2">The sequence shown here is derived from an EMBL/GenBank/DDBJ whole genome shotgun (WGS) entry which is preliminary data.</text>
</comment>
<dbReference type="EMBL" id="BQKI01000012">
    <property type="protein sequence ID" value="GJN05399.1"/>
    <property type="molecule type" value="Genomic_DNA"/>
</dbReference>
<sequence>MCASPSLIPALAAASFAEMPGRDHFSRLPDDLVAGILALLPPRQVARARLVSQRWHSVTTDHHFLRASFSYGRPILGFFTGVTSDYFPLRLETDEEAAAEPEAARDRLSPDLSFIPGTGSADAVRDRVQVRGSCCGLLLLRCGSISYVCNALTKKMVPIFQPPALCVNLAFDPSKSRHYKVIALAGEYNVHVYSSETRSWRMAVHRNHSAGLFVELRSLRGVFWNGSVIWNLGHSLLRFVIEEEYLTNLPMPSKEKGWICAYIGESGGHLQMIGYTKREKIAACFDILEMQEGQSEWSILYRVDLSQVKELYPDIEWPTWDTRYRQQKIIDYLALSPIYVIRGTGKTGQLGVLVFSIPGKVMSYNMQDQEISMVKEIWSPFPSEQFWYNFYAYNCSLFDP</sequence>
<feature type="domain" description="F-box" evidence="1">
    <location>
        <begin position="22"/>
        <end position="68"/>
    </location>
</feature>
<accession>A0AAV5D378</accession>
<dbReference type="InterPro" id="IPR001810">
    <property type="entry name" value="F-box_dom"/>
</dbReference>
<dbReference type="InterPro" id="IPR055290">
    <property type="entry name" value="At3g26010-like"/>
</dbReference>
<evidence type="ECO:0000313" key="3">
    <source>
        <dbReference type="Proteomes" id="UP001054889"/>
    </source>
</evidence>
<dbReference type="PROSITE" id="PS50181">
    <property type="entry name" value="FBOX"/>
    <property type="match status" value="1"/>
</dbReference>
<evidence type="ECO:0000259" key="1">
    <source>
        <dbReference type="PROSITE" id="PS50181"/>
    </source>
</evidence>
<gene>
    <name evidence="2" type="primary">ga23020</name>
    <name evidence="2" type="ORF">PR202_ga23020</name>
</gene>
<dbReference type="Gene3D" id="1.20.1280.50">
    <property type="match status" value="1"/>
</dbReference>
<evidence type="ECO:0000313" key="2">
    <source>
        <dbReference type="EMBL" id="GJN05399.1"/>
    </source>
</evidence>
<dbReference type="SMART" id="SM00256">
    <property type="entry name" value="FBOX"/>
    <property type="match status" value="1"/>
</dbReference>
<reference evidence="2" key="2">
    <citation type="submission" date="2021-12" db="EMBL/GenBank/DDBJ databases">
        <title>Resequencing data analysis of finger millet.</title>
        <authorList>
            <person name="Hatakeyama M."/>
            <person name="Aluri S."/>
            <person name="Balachadran M.T."/>
            <person name="Sivarajan S.R."/>
            <person name="Poveda L."/>
            <person name="Shimizu-Inatsugi R."/>
            <person name="Schlapbach R."/>
            <person name="Sreeman S.M."/>
            <person name="Shimizu K.K."/>
        </authorList>
    </citation>
    <scope>NUCLEOTIDE SEQUENCE</scope>
</reference>